<evidence type="ECO:0000256" key="7">
    <source>
        <dbReference type="ARBA" id="ARBA00022837"/>
    </source>
</evidence>
<feature type="modified residue" description="4-aspartylphosphate" evidence="17">
    <location>
        <position position="58"/>
    </location>
</feature>
<organism evidence="19 20">
    <name type="scientific">Inconstantimicrobium porci</name>
    <dbReference type="NCBI Taxonomy" id="2652291"/>
    <lineage>
        <taxon>Bacteria</taxon>
        <taxon>Bacillati</taxon>
        <taxon>Bacillota</taxon>
        <taxon>Clostridia</taxon>
        <taxon>Eubacteriales</taxon>
        <taxon>Clostridiaceae</taxon>
        <taxon>Inconstantimicrobium</taxon>
    </lineage>
</organism>
<keyword evidence="13 15" id="KW-0804">Transcription</keyword>
<dbReference type="RefSeq" id="WP_154529930.1">
    <property type="nucleotide sequence ID" value="NZ_JAQXTV010000216.1"/>
</dbReference>
<dbReference type="PIRSF" id="PIRSF002937">
    <property type="entry name" value="Res_reg_Spo0A"/>
    <property type="match status" value="1"/>
</dbReference>
<dbReference type="Proteomes" id="UP000460287">
    <property type="component" value="Unassembled WGS sequence"/>
</dbReference>
<dbReference type="Gene3D" id="1.10.10.10">
    <property type="entry name" value="Winged helix-like DNA-binding domain superfamily/Winged helix DNA-binding domain"/>
    <property type="match status" value="1"/>
</dbReference>
<keyword evidence="5 17" id="KW-0597">Phosphoprotein</keyword>
<evidence type="ECO:0000313" key="19">
    <source>
        <dbReference type="EMBL" id="MSR90054.1"/>
    </source>
</evidence>
<dbReference type="Pfam" id="PF00072">
    <property type="entry name" value="Response_reg"/>
    <property type="match status" value="1"/>
</dbReference>
<keyword evidence="6 15" id="KW-0479">Metal-binding</keyword>
<evidence type="ECO:0000256" key="3">
    <source>
        <dbReference type="ARBA" id="ARBA00022490"/>
    </source>
</evidence>
<dbReference type="InterPro" id="IPR039420">
    <property type="entry name" value="WalR-like"/>
</dbReference>
<dbReference type="InterPro" id="IPR014879">
    <property type="entry name" value="Spo0A_C"/>
</dbReference>
<dbReference type="CDD" id="cd17561">
    <property type="entry name" value="REC_Spo0A"/>
    <property type="match status" value="1"/>
</dbReference>
<dbReference type="PANTHER" id="PTHR48111:SF1">
    <property type="entry name" value="TWO-COMPONENT RESPONSE REGULATOR ORR33"/>
    <property type="match status" value="1"/>
</dbReference>
<feature type="binding site" evidence="16">
    <location>
        <position position="12"/>
    </location>
    <ligand>
        <name>Ca(2+)</name>
        <dbReference type="ChEBI" id="CHEBI:29108"/>
    </ligand>
</feature>
<accession>A0A7X2MVY3</accession>
<evidence type="ECO:0000256" key="14">
    <source>
        <dbReference type="ARBA" id="ARBA00024867"/>
    </source>
</evidence>
<feature type="binding site" evidence="16">
    <location>
        <position position="13"/>
    </location>
    <ligand>
        <name>Ca(2+)</name>
        <dbReference type="ChEBI" id="CHEBI:29108"/>
    </ligand>
</feature>
<feature type="binding site" evidence="16">
    <location>
        <position position="58"/>
    </location>
    <ligand>
        <name>Ca(2+)</name>
        <dbReference type="ChEBI" id="CHEBI:29108"/>
    </ligand>
</feature>
<evidence type="ECO:0000256" key="2">
    <source>
        <dbReference type="ARBA" id="ARBA00018672"/>
    </source>
</evidence>
<dbReference type="EMBL" id="VULX01000001">
    <property type="protein sequence ID" value="MSR90054.1"/>
    <property type="molecule type" value="Genomic_DNA"/>
</dbReference>
<evidence type="ECO:0000256" key="17">
    <source>
        <dbReference type="PROSITE-ProRule" id="PRU00169"/>
    </source>
</evidence>
<gene>
    <name evidence="19" type="primary">spo0A</name>
    <name evidence="19" type="ORF">FYJ33_01155</name>
</gene>
<evidence type="ECO:0000256" key="15">
    <source>
        <dbReference type="PIRNR" id="PIRNR002937"/>
    </source>
</evidence>
<keyword evidence="9 15" id="KW-0902">Two-component regulatory system</keyword>
<dbReference type="InterPro" id="IPR012052">
    <property type="entry name" value="Spore_0_A"/>
</dbReference>
<keyword evidence="4 15" id="KW-0678">Repressor</keyword>
<dbReference type="GO" id="GO:0005829">
    <property type="term" value="C:cytosol"/>
    <property type="evidence" value="ECO:0007669"/>
    <property type="project" value="TreeGrafter"/>
</dbReference>
<evidence type="ECO:0000256" key="10">
    <source>
        <dbReference type="ARBA" id="ARBA00023015"/>
    </source>
</evidence>
<dbReference type="SMART" id="SM00448">
    <property type="entry name" value="REC"/>
    <property type="match status" value="1"/>
</dbReference>
<evidence type="ECO:0000256" key="8">
    <source>
        <dbReference type="ARBA" id="ARBA00022969"/>
    </source>
</evidence>
<reference evidence="19 20" key="1">
    <citation type="submission" date="2019-08" db="EMBL/GenBank/DDBJ databases">
        <title>In-depth cultivation of the pig gut microbiome towards novel bacterial diversity and tailored functional studies.</title>
        <authorList>
            <person name="Wylensek D."/>
            <person name="Hitch T.C.A."/>
            <person name="Clavel T."/>
        </authorList>
    </citation>
    <scope>NUCLEOTIDE SEQUENCE [LARGE SCALE GENOMIC DNA]</scope>
    <source>
        <strain evidence="19 20">WCA-383-APC-5B</strain>
    </source>
</reference>
<dbReference type="PANTHER" id="PTHR48111">
    <property type="entry name" value="REGULATOR OF RPOS"/>
    <property type="match status" value="1"/>
</dbReference>
<dbReference type="GO" id="GO:0005509">
    <property type="term" value="F:calcium ion binding"/>
    <property type="evidence" value="ECO:0007669"/>
    <property type="project" value="UniProtKB-UniRule"/>
</dbReference>
<dbReference type="AlphaFoldDB" id="A0A7X2MVY3"/>
<dbReference type="PROSITE" id="PS50110">
    <property type="entry name" value="RESPONSE_REGULATORY"/>
    <property type="match status" value="1"/>
</dbReference>
<dbReference type="NCBIfam" id="TIGR02875">
    <property type="entry name" value="spore_0_A"/>
    <property type="match status" value="1"/>
</dbReference>
<keyword evidence="20" id="KW-1185">Reference proteome</keyword>
<dbReference type="Gene3D" id="3.40.50.2300">
    <property type="match status" value="1"/>
</dbReference>
<evidence type="ECO:0000256" key="6">
    <source>
        <dbReference type="ARBA" id="ARBA00022723"/>
    </source>
</evidence>
<keyword evidence="3 15" id="KW-0963">Cytoplasm</keyword>
<keyword evidence="12 15" id="KW-0010">Activator</keyword>
<evidence type="ECO:0000256" key="16">
    <source>
        <dbReference type="PIRSR" id="PIRSR002937-1"/>
    </source>
</evidence>
<dbReference type="GO" id="GO:0030435">
    <property type="term" value="P:sporulation resulting in formation of a cellular spore"/>
    <property type="evidence" value="ECO:0007669"/>
    <property type="project" value="UniProtKB-UniRule"/>
</dbReference>
<evidence type="ECO:0000313" key="20">
    <source>
        <dbReference type="Proteomes" id="UP000460287"/>
    </source>
</evidence>
<feature type="domain" description="Response regulatory" evidence="18">
    <location>
        <begin position="7"/>
        <end position="125"/>
    </location>
</feature>
<dbReference type="SUPFAM" id="SSF52172">
    <property type="entry name" value="CheY-like"/>
    <property type="match status" value="1"/>
</dbReference>
<sequence length="270" mass="30236">MENSKISVLIADDNKEFCNILNDYLLNQKDMVVTGIANDGLQALDLIQQKNPDLIVLDIIMPHLDGLGVLERLSTMKLNKIPKIIVLSAVGQDKITQNAITLGADYYVVKPFDMEVLTKRIRQMFSNGSIEDTNRTIQMVQPEASRIEVSKDPADLEGEITNIIHEIGVPAHIKGYMYLREAITMVVNDVELLSAVTKELYPSIAKKYNTTASRVERAIRHAIEVAWGRGQVETINKLFGYTVHNDKGKPTNSEFIAMVADKLRLQNKVS</sequence>
<comment type="caution">
    <text evidence="19">The sequence shown here is derived from an EMBL/GenBank/DDBJ whole genome shotgun (WGS) entry which is preliminary data.</text>
</comment>
<dbReference type="GO" id="GO:0000976">
    <property type="term" value="F:transcription cis-regulatory region binding"/>
    <property type="evidence" value="ECO:0007669"/>
    <property type="project" value="TreeGrafter"/>
</dbReference>
<evidence type="ECO:0000256" key="12">
    <source>
        <dbReference type="ARBA" id="ARBA00023159"/>
    </source>
</evidence>
<evidence type="ECO:0000256" key="4">
    <source>
        <dbReference type="ARBA" id="ARBA00022491"/>
    </source>
</evidence>
<keyword evidence="10 15" id="KW-0805">Transcription regulation</keyword>
<keyword evidence="7 15" id="KW-0106">Calcium</keyword>
<dbReference type="InterPro" id="IPR011006">
    <property type="entry name" value="CheY-like_superfamily"/>
</dbReference>
<dbReference type="InterPro" id="IPR016032">
    <property type="entry name" value="Sig_transdc_resp-reg_C-effctor"/>
</dbReference>
<dbReference type="GO" id="GO:0000156">
    <property type="term" value="F:phosphorelay response regulator activity"/>
    <property type="evidence" value="ECO:0007669"/>
    <property type="project" value="TreeGrafter"/>
</dbReference>
<name>A0A7X2MVY3_9CLOT</name>
<dbReference type="SUPFAM" id="SSF46894">
    <property type="entry name" value="C-terminal effector domain of the bipartite response regulators"/>
    <property type="match status" value="1"/>
</dbReference>
<evidence type="ECO:0000256" key="9">
    <source>
        <dbReference type="ARBA" id="ARBA00023012"/>
    </source>
</evidence>
<comment type="subcellular location">
    <subcellularLocation>
        <location evidence="1 15">Cytoplasm</location>
    </subcellularLocation>
</comment>
<dbReference type="InterPro" id="IPR001789">
    <property type="entry name" value="Sig_transdc_resp-reg_receiver"/>
</dbReference>
<proteinExistence type="predicted"/>
<keyword evidence="8 15" id="KW-0749">Sporulation</keyword>
<keyword evidence="11 15" id="KW-0238">DNA-binding</keyword>
<evidence type="ECO:0000259" key="18">
    <source>
        <dbReference type="PROSITE" id="PS50110"/>
    </source>
</evidence>
<dbReference type="FunFam" id="1.10.10.10:FF:000107">
    <property type="entry name" value="Stage 0 sporulation protein A"/>
    <property type="match status" value="1"/>
</dbReference>
<comment type="cofactor">
    <cofactor evidence="15 16">
        <name>Ca(2+)</name>
        <dbReference type="ChEBI" id="CHEBI:29108"/>
    </cofactor>
    <text evidence="15 16">Binds 1 Ca(2+) ion per subunit.</text>
</comment>
<evidence type="ECO:0000256" key="11">
    <source>
        <dbReference type="ARBA" id="ARBA00023125"/>
    </source>
</evidence>
<dbReference type="GO" id="GO:0032993">
    <property type="term" value="C:protein-DNA complex"/>
    <property type="evidence" value="ECO:0007669"/>
    <property type="project" value="TreeGrafter"/>
</dbReference>
<dbReference type="GO" id="GO:0042173">
    <property type="term" value="P:regulation of sporulation resulting in formation of a cellular spore"/>
    <property type="evidence" value="ECO:0007669"/>
    <property type="project" value="InterPro"/>
</dbReference>
<dbReference type="InterPro" id="IPR036388">
    <property type="entry name" value="WH-like_DNA-bd_sf"/>
</dbReference>
<comment type="function">
    <text evidence="14 15">May play the central regulatory role in sporulation. It may be an element of the effector pathway responsible for the activation of sporulation genes in response to nutritional stress. Spo0A may act in concert with spo0H (a sigma factor) to control the expression of some genes that are critical to the sporulation process.</text>
</comment>
<evidence type="ECO:0000256" key="1">
    <source>
        <dbReference type="ARBA" id="ARBA00004496"/>
    </source>
</evidence>
<dbReference type="GO" id="GO:0003700">
    <property type="term" value="F:DNA-binding transcription factor activity"/>
    <property type="evidence" value="ECO:0007669"/>
    <property type="project" value="InterPro"/>
</dbReference>
<dbReference type="Pfam" id="PF08769">
    <property type="entry name" value="Spo0A_C"/>
    <property type="match status" value="1"/>
</dbReference>
<evidence type="ECO:0000256" key="13">
    <source>
        <dbReference type="ARBA" id="ARBA00023163"/>
    </source>
</evidence>
<evidence type="ECO:0000256" key="5">
    <source>
        <dbReference type="ARBA" id="ARBA00022553"/>
    </source>
</evidence>
<protein>
    <recommendedName>
        <fullName evidence="2 15">Stage 0 sporulation protein A homolog</fullName>
    </recommendedName>
</protein>
<dbReference type="GO" id="GO:0051606">
    <property type="term" value="P:detection of stimulus"/>
    <property type="evidence" value="ECO:0007669"/>
    <property type="project" value="UniProtKB-UniRule"/>
</dbReference>